<dbReference type="PANTHER" id="PTHR48075:SF5">
    <property type="entry name" value="3-HYDROXYBUTYRYL-COA DEHYDROGENASE"/>
    <property type="match status" value="1"/>
</dbReference>
<evidence type="ECO:0000259" key="2">
    <source>
        <dbReference type="Pfam" id="PF00725"/>
    </source>
</evidence>
<dbReference type="InterPro" id="IPR013328">
    <property type="entry name" value="6PGD_dom2"/>
</dbReference>
<evidence type="ECO:0000256" key="1">
    <source>
        <dbReference type="ARBA" id="ARBA00023002"/>
    </source>
</evidence>
<dbReference type="SUPFAM" id="SSF51735">
    <property type="entry name" value="NAD(P)-binding Rossmann-fold domains"/>
    <property type="match status" value="1"/>
</dbReference>
<dbReference type="AlphaFoldDB" id="A0A6J7IUQ7"/>
<accession>A0A6J7IUQ7</accession>
<dbReference type="PIRSF" id="PIRSF000105">
    <property type="entry name" value="HCDH"/>
    <property type="match status" value="1"/>
</dbReference>
<dbReference type="GO" id="GO:0006631">
    <property type="term" value="P:fatty acid metabolic process"/>
    <property type="evidence" value="ECO:0007669"/>
    <property type="project" value="InterPro"/>
</dbReference>
<protein>
    <submittedName>
        <fullName evidence="4">Unannotated protein</fullName>
    </submittedName>
</protein>
<dbReference type="InterPro" id="IPR008927">
    <property type="entry name" value="6-PGluconate_DH-like_C_sf"/>
</dbReference>
<dbReference type="PANTHER" id="PTHR48075">
    <property type="entry name" value="3-HYDROXYACYL-COA DEHYDROGENASE FAMILY PROTEIN"/>
    <property type="match status" value="1"/>
</dbReference>
<dbReference type="Pfam" id="PF00725">
    <property type="entry name" value="3HCDH"/>
    <property type="match status" value="1"/>
</dbReference>
<dbReference type="EMBL" id="CAFBND010000017">
    <property type="protein sequence ID" value="CAB4934074.1"/>
    <property type="molecule type" value="Genomic_DNA"/>
</dbReference>
<feature type="domain" description="3-hydroxyacyl-CoA dehydrogenase C-terminal" evidence="2">
    <location>
        <begin position="186"/>
        <end position="281"/>
    </location>
</feature>
<evidence type="ECO:0000259" key="3">
    <source>
        <dbReference type="Pfam" id="PF02737"/>
    </source>
</evidence>
<evidence type="ECO:0000313" key="4">
    <source>
        <dbReference type="EMBL" id="CAB4934074.1"/>
    </source>
</evidence>
<dbReference type="GO" id="GO:0016616">
    <property type="term" value="F:oxidoreductase activity, acting on the CH-OH group of donors, NAD or NADP as acceptor"/>
    <property type="evidence" value="ECO:0007669"/>
    <property type="project" value="InterPro"/>
</dbReference>
<feature type="domain" description="3-hydroxyacyl-CoA dehydrogenase NAD binding" evidence="3">
    <location>
        <begin position="2"/>
        <end position="183"/>
    </location>
</feature>
<dbReference type="Gene3D" id="3.40.50.720">
    <property type="entry name" value="NAD(P)-binding Rossmann-like Domain"/>
    <property type="match status" value="1"/>
</dbReference>
<name>A0A6J7IUQ7_9ZZZZ</name>
<dbReference type="Pfam" id="PF02737">
    <property type="entry name" value="3HCDH_N"/>
    <property type="match status" value="1"/>
</dbReference>
<dbReference type="InterPro" id="IPR036291">
    <property type="entry name" value="NAD(P)-bd_dom_sf"/>
</dbReference>
<dbReference type="GO" id="GO:0070403">
    <property type="term" value="F:NAD+ binding"/>
    <property type="evidence" value="ECO:0007669"/>
    <property type="project" value="InterPro"/>
</dbReference>
<dbReference type="InterPro" id="IPR022694">
    <property type="entry name" value="3-OHacyl-CoA_DH"/>
</dbReference>
<dbReference type="SUPFAM" id="SSF48179">
    <property type="entry name" value="6-phosphogluconate dehydrogenase C-terminal domain-like"/>
    <property type="match status" value="1"/>
</dbReference>
<dbReference type="Gene3D" id="1.10.1040.10">
    <property type="entry name" value="N-(1-d-carboxylethyl)-l-norvaline Dehydrogenase, domain 2"/>
    <property type="match status" value="1"/>
</dbReference>
<sequence length="290" mass="30631">MKVAVIGAGIMGSGIGQIAAAAGHEVALQDVSEASLQAADAAISTSLARLVKAGRSTEAESAGSKSRIHLVTEIAQAVSEASVVIEVVPERLSVKHAVFAEIIARAPAEALLGTNTSQLSITSIGTVLGDRAANLVGMHFFNPPVMMQLIELVRGLLTSDETIQRAREFATGLGKQVVVCQKDSPGFLTSRISAIMRLECLRMLEEGLASPEDIDTAIKLAFNHPMGPLELGDFNGLDTYLDAVKGLAEAHGDRFTPTVNLRNMVAAGRLGRKTGHGFYRYDSDGKRISP</sequence>
<reference evidence="4" key="1">
    <citation type="submission" date="2020-05" db="EMBL/GenBank/DDBJ databases">
        <authorList>
            <person name="Chiriac C."/>
            <person name="Salcher M."/>
            <person name="Ghai R."/>
            <person name="Kavagutti S V."/>
        </authorList>
    </citation>
    <scope>NUCLEOTIDE SEQUENCE</scope>
</reference>
<organism evidence="4">
    <name type="scientific">freshwater metagenome</name>
    <dbReference type="NCBI Taxonomy" id="449393"/>
    <lineage>
        <taxon>unclassified sequences</taxon>
        <taxon>metagenomes</taxon>
        <taxon>ecological metagenomes</taxon>
    </lineage>
</organism>
<dbReference type="InterPro" id="IPR006108">
    <property type="entry name" value="3HC_DH_C"/>
</dbReference>
<gene>
    <name evidence="4" type="ORF">UFOPK3752_00619</name>
</gene>
<keyword evidence="1" id="KW-0560">Oxidoreductase</keyword>
<proteinExistence type="predicted"/>
<dbReference type="InterPro" id="IPR006176">
    <property type="entry name" value="3-OHacyl-CoA_DH_NAD-bd"/>
</dbReference>